<dbReference type="AlphaFoldDB" id="A0A1X9MG65"/>
<proteinExistence type="inferred from homology"/>
<feature type="transmembrane region" description="Helical" evidence="3">
    <location>
        <begin position="129"/>
        <end position="146"/>
    </location>
</feature>
<name>A0A1X9MG65_9BACI</name>
<gene>
    <name evidence="5" type="ORF">BkAM31D_12095</name>
</gene>
<feature type="transmembrane region" description="Helical" evidence="3">
    <location>
        <begin position="225"/>
        <end position="246"/>
    </location>
</feature>
<evidence type="ECO:0000259" key="4">
    <source>
        <dbReference type="Pfam" id="PF01757"/>
    </source>
</evidence>
<feature type="transmembrane region" description="Helical" evidence="3">
    <location>
        <begin position="36"/>
        <end position="58"/>
    </location>
</feature>
<evidence type="ECO:0000256" key="2">
    <source>
        <dbReference type="ARBA" id="ARBA00007400"/>
    </source>
</evidence>
<dbReference type="Proteomes" id="UP000193006">
    <property type="component" value="Chromosome"/>
</dbReference>
<dbReference type="STRING" id="199441.BkAM31D_12095"/>
<keyword evidence="3" id="KW-0812">Transmembrane</keyword>
<feature type="transmembrane region" description="Helical" evidence="3">
    <location>
        <begin position="258"/>
        <end position="277"/>
    </location>
</feature>
<organism evidence="5 6">
    <name type="scientific">Halalkalibacter krulwichiae</name>
    <dbReference type="NCBI Taxonomy" id="199441"/>
    <lineage>
        <taxon>Bacteria</taxon>
        <taxon>Bacillati</taxon>
        <taxon>Bacillota</taxon>
        <taxon>Bacilli</taxon>
        <taxon>Bacillales</taxon>
        <taxon>Bacillaceae</taxon>
        <taxon>Halalkalibacter</taxon>
    </lineage>
</organism>
<reference evidence="5 6" key="1">
    <citation type="submission" date="2017-04" db="EMBL/GenBank/DDBJ databases">
        <title>Bacillus krulwichiae AM31D Genome sequencing and assembly.</title>
        <authorList>
            <person name="Krulwich T.A."/>
            <person name="Anastor L."/>
            <person name="Ehrlich R."/>
            <person name="Ehrlich G.D."/>
            <person name="Janto B."/>
        </authorList>
    </citation>
    <scope>NUCLEOTIDE SEQUENCE [LARGE SCALE GENOMIC DNA]</scope>
    <source>
        <strain evidence="5 6">AM31D</strain>
    </source>
</reference>
<dbReference type="Pfam" id="PF01757">
    <property type="entry name" value="Acyl_transf_3"/>
    <property type="match status" value="1"/>
</dbReference>
<dbReference type="RefSeq" id="WP_066149059.1">
    <property type="nucleotide sequence ID" value="NZ_CP020814.1"/>
</dbReference>
<feature type="transmembrane region" description="Helical" evidence="3">
    <location>
        <begin position="106"/>
        <end position="124"/>
    </location>
</feature>
<dbReference type="PANTHER" id="PTHR37312">
    <property type="entry name" value="MEMBRANE-BOUND ACYLTRANSFERASE YKRP-RELATED"/>
    <property type="match status" value="1"/>
</dbReference>
<feature type="transmembrane region" description="Helical" evidence="3">
    <location>
        <begin position="289"/>
        <end position="306"/>
    </location>
</feature>
<comment type="subcellular location">
    <subcellularLocation>
        <location evidence="1">Membrane</location>
    </subcellularLocation>
</comment>
<evidence type="ECO:0000256" key="1">
    <source>
        <dbReference type="ARBA" id="ARBA00004370"/>
    </source>
</evidence>
<dbReference type="InterPro" id="IPR052734">
    <property type="entry name" value="Nod_factor_acetyltransferase"/>
</dbReference>
<comment type="similarity">
    <text evidence="2">Belongs to the acyltransferase 3 family.</text>
</comment>
<sequence length="319" mass="37382">MSERNPYFDNAKAILIFLVVLGHILSEFLYENSFISSLYLFIFLFHMPAFILISGYFARGVHKRGYIKNLAKKLLVPYIVFQVFYTFYYVAIFGNDVSISLFTPRWALWFLLSLFLWNVMLLLFTKIRFGLLVAVSLSLLIGYISQIDGFLSLSRTFFFFPFFLLGYYLKKEHFIKLTTNPKKVISLGIMALLFIVVYLIMPIDERAWLMGKQPYENLGDVSLEFAWLARSAVYLIMAVVTFLFLSLVPTRKTFFTHIGQYTITIYLLHMLLVKLLHESPLVTMIIKQDLYWLLVVFAFVIVYLLSRKTVRLLMKPIIK</sequence>
<feature type="transmembrane region" description="Helical" evidence="3">
    <location>
        <begin position="184"/>
        <end position="201"/>
    </location>
</feature>
<dbReference type="EMBL" id="CP020814">
    <property type="protein sequence ID" value="ARK30511.1"/>
    <property type="molecule type" value="Genomic_DNA"/>
</dbReference>
<feature type="domain" description="Acyltransferase 3" evidence="4">
    <location>
        <begin position="5"/>
        <end position="306"/>
    </location>
</feature>
<feature type="transmembrane region" description="Helical" evidence="3">
    <location>
        <begin position="12"/>
        <end position="30"/>
    </location>
</feature>
<dbReference type="KEGG" id="bkw:BkAM31D_12095"/>
<dbReference type="GO" id="GO:0016747">
    <property type="term" value="F:acyltransferase activity, transferring groups other than amino-acyl groups"/>
    <property type="evidence" value="ECO:0007669"/>
    <property type="project" value="InterPro"/>
</dbReference>
<accession>A0A1X9MG65</accession>
<keyword evidence="5" id="KW-0808">Transferase</keyword>
<feature type="transmembrane region" description="Helical" evidence="3">
    <location>
        <begin position="152"/>
        <end position="169"/>
    </location>
</feature>
<evidence type="ECO:0000313" key="5">
    <source>
        <dbReference type="EMBL" id="ARK30511.1"/>
    </source>
</evidence>
<protein>
    <submittedName>
        <fullName evidence="5">Acyltransferase family protein</fullName>
    </submittedName>
</protein>
<feature type="transmembrane region" description="Helical" evidence="3">
    <location>
        <begin position="74"/>
        <end position="94"/>
    </location>
</feature>
<keyword evidence="3" id="KW-0472">Membrane</keyword>
<evidence type="ECO:0000313" key="6">
    <source>
        <dbReference type="Proteomes" id="UP000193006"/>
    </source>
</evidence>
<keyword evidence="6" id="KW-1185">Reference proteome</keyword>
<dbReference type="PANTHER" id="PTHR37312:SF1">
    <property type="entry name" value="MEMBRANE-BOUND ACYLTRANSFERASE YKRP-RELATED"/>
    <property type="match status" value="1"/>
</dbReference>
<keyword evidence="3" id="KW-1133">Transmembrane helix</keyword>
<evidence type="ECO:0000256" key="3">
    <source>
        <dbReference type="SAM" id="Phobius"/>
    </source>
</evidence>
<dbReference type="InterPro" id="IPR002656">
    <property type="entry name" value="Acyl_transf_3_dom"/>
</dbReference>
<keyword evidence="5" id="KW-0012">Acyltransferase</keyword>